<comment type="caution">
    <text evidence="12">The sequence shown here is derived from an EMBL/GenBank/DDBJ whole genome shotgun (WGS) entry which is preliminary data.</text>
</comment>
<keyword evidence="5 9" id="KW-0812">Transmembrane</keyword>
<feature type="domain" description="Histidine kinase" evidence="10">
    <location>
        <begin position="536"/>
        <end position="644"/>
    </location>
</feature>
<dbReference type="RefSeq" id="WP_226726435.1">
    <property type="nucleotide sequence ID" value="NZ_JAJAUY010000024.1"/>
</dbReference>
<dbReference type="Pfam" id="PF02518">
    <property type="entry name" value="HATPase_c"/>
    <property type="match status" value="1"/>
</dbReference>
<evidence type="ECO:0000259" key="11">
    <source>
        <dbReference type="PROSITE" id="PS50906"/>
    </source>
</evidence>
<evidence type="ECO:0000313" key="12">
    <source>
        <dbReference type="EMBL" id="MCB5179596.1"/>
    </source>
</evidence>
<dbReference type="EMBL" id="JAJAUY010000024">
    <property type="protein sequence ID" value="MCB5179596.1"/>
    <property type="molecule type" value="Genomic_DNA"/>
</dbReference>
<sequence length="813" mass="87669">MSATEPEGAPAPPVSRRRRTVRLRTLLIWLAVVPTAAMAALTVVTAESRLAQAEHLRSDVAAGRRVGEPMFRLLGTLQAERRVTAARWAGTQVPASEQRDGRAATDRAAADFRKAASGAPAHDEVVQRLLTEVSGALDGLPAHRDRADARAGGSDRAIGYYTDIVDRIIRLYQDGFSHAEDARLTQESRIVVATLSAAEMISREDAYLALAGPNRELSAAGFTGFLDAVGAHRNLYEASVVPYLPAEQRAFYGRITSSHAWLTKLSIESAVVSEHKDVETGVRLPAQVAGWPAAYREFAPQLAELTADRGLAQLAHADERAAELENEVYRLIGGSAAILLVVVVVVVLTTRSVLRRLDNLHRRTVTVAEQTLPDVVDRLHRGQPVDTTALPTVRGEGDEVGRISDAFARAVAVSVDGHRQLAAERHGFGLFASGIASRTGNLVSRQLSLTEELQDTFGHDEALLAQLMRADQLTVGMRRQIENLLILSGGEIPDPHTEPMRVADLLREAAAEVEDFRRIERQALDEATVEPQVISQISHLLAELLDNATRFSPPRSKVVIRAELVADGLSVEIEDRGPRVSAASYEEMNRRLHTAPPYAVLAEEAHRLGLFVVGHLADQLGATVTLRRSVFGGTSAVVILPGSLLASRRTKDAGLREQAPVPVPRPAPVPAPAPEPEPGPVAGPAPVRAPAAVRAPAPVRPAAPVLLHTAAGLPTRRKDAADAKDARGAKDADTSAAKDARDAKGAKDAEDGRRPQLPQRVPQSHMTEQLRAPRTPEPAVRPDTDTPEEVADAWADYEQGTQTVEIELRQERP</sequence>
<dbReference type="EC" id="2.7.13.3" evidence="2"/>
<gene>
    <name evidence="12" type="ORF">LG632_09380</name>
</gene>
<dbReference type="GO" id="GO:0016301">
    <property type="term" value="F:kinase activity"/>
    <property type="evidence" value="ECO:0007669"/>
    <property type="project" value="UniProtKB-KW"/>
</dbReference>
<proteinExistence type="predicted"/>
<feature type="domain" description="NIT" evidence="11">
    <location>
        <begin position="68"/>
        <end position="320"/>
    </location>
</feature>
<dbReference type="PANTHER" id="PTHR45436:SF5">
    <property type="entry name" value="SENSOR HISTIDINE KINASE TRCS"/>
    <property type="match status" value="1"/>
</dbReference>
<evidence type="ECO:0000256" key="1">
    <source>
        <dbReference type="ARBA" id="ARBA00000085"/>
    </source>
</evidence>
<dbReference type="InterPro" id="IPR013587">
    <property type="entry name" value="Nitrate/nitrite_sensing"/>
</dbReference>
<evidence type="ECO:0000256" key="7">
    <source>
        <dbReference type="ARBA" id="ARBA00022989"/>
    </source>
</evidence>
<evidence type="ECO:0000256" key="9">
    <source>
        <dbReference type="SAM" id="Phobius"/>
    </source>
</evidence>
<reference evidence="12 13" key="1">
    <citation type="submission" date="2021-10" db="EMBL/GenBank/DDBJ databases">
        <title>Streptomyces sp. strain SMC 277, a novel streptomycete isolated from soil.</title>
        <authorList>
            <person name="Chanama M."/>
        </authorList>
    </citation>
    <scope>NUCLEOTIDE SEQUENCE [LARGE SCALE GENOMIC DNA]</scope>
    <source>
        <strain evidence="12 13">SMC 277</strain>
    </source>
</reference>
<evidence type="ECO:0000256" key="6">
    <source>
        <dbReference type="ARBA" id="ARBA00022777"/>
    </source>
</evidence>
<evidence type="ECO:0000256" key="8">
    <source>
        <dbReference type="SAM" id="MobiDB-lite"/>
    </source>
</evidence>
<protein>
    <recommendedName>
        <fullName evidence="2">histidine kinase</fullName>
        <ecNumber evidence="2">2.7.13.3</ecNumber>
    </recommendedName>
</protein>
<keyword evidence="13" id="KW-1185">Reference proteome</keyword>
<keyword evidence="4" id="KW-0808">Transferase</keyword>
<feature type="compositionally biased region" description="Basic and acidic residues" evidence="8">
    <location>
        <begin position="716"/>
        <end position="754"/>
    </location>
</feature>
<evidence type="ECO:0000256" key="4">
    <source>
        <dbReference type="ARBA" id="ARBA00022679"/>
    </source>
</evidence>
<dbReference type="SUPFAM" id="SSF55874">
    <property type="entry name" value="ATPase domain of HSP90 chaperone/DNA topoisomerase II/histidine kinase"/>
    <property type="match status" value="1"/>
</dbReference>
<dbReference type="InterPro" id="IPR005467">
    <property type="entry name" value="His_kinase_dom"/>
</dbReference>
<dbReference type="PROSITE" id="PS50109">
    <property type="entry name" value="HIS_KIN"/>
    <property type="match status" value="1"/>
</dbReference>
<evidence type="ECO:0000256" key="5">
    <source>
        <dbReference type="ARBA" id="ARBA00022692"/>
    </source>
</evidence>
<keyword evidence="7 9" id="KW-1133">Transmembrane helix</keyword>
<accession>A0ABS8B4T6</accession>
<evidence type="ECO:0000256" key="2">
    <source>
        <dbReference type="ARBA" id="ARBA00012438"/>
    </source>
</evidence>
<name>A0ABS8B4T6_9ACTN</name>
<dbReference type="SMART" id="SM00387">
    <property type="entry name" value="HATPase_c"/>
    <property type="match status" value="1"/>
</dbReference>
<evidence type="ECO:0000256" key="3">
    <source>
        <dbReference type="ARBA" id="ARBA00022553"/>
    </source>
</evidence>
<feature type="compositionally biased region" description="Pro residues" evidence="8">
    <location>
        <begin position="661"/>
        <end position="683"/>
    </location>
</feature>
<dbReference type="Pfam" id="PF08376">
    <property type="entry name" value="NIT"/>
    <property type="match status" value="1"/>
</dbReference>
<dbReference type="InterPro" id="IPR050428">
    <property type="entry name" value="TCS_sensor_his_kinase"/>
</dbReference>
<dbReference type="Proteomes" id="UP001199054">
    <property type="component" value="Unassembled WGS sequence"/>
</dbReference>
<feature type="transmembrane region" description="Helical" evidence="9">
    <location>
        <begin position="26"/>
        <end position="46"/>
    </location>
</feature>
<keyword evidence="9" id="KW-0472">Membrane</keyword>
<keyword evidence="6 12" id="KW-0418">Kinase</keyword>
<dbReference type="Gene3D" id="3.30.565.10">
    <property type="entry name" value="Histidine kinase-like ATPase, C-terminal domain"/>
    <property type="match status" value="1"/>
</dbReference>
<dbReference type="InterPro" id="IPR010910">
    <property type="entry name" value="Nitrate/nitrite_sensing_bac"/>
</dbReference>
<feature type="region of interest" description="Disordered" evidence="8">
    <location>
        <begin position="708"/>
        <end position="788"/>
    </location>
</feature>
<comment type="catalytic activity">
    <reaction evidence="1">
        <text>ATP + protein L-histidine = ADP + protein N-phospho-L-histidine.</text>
        <dbReference type="EC" id="2.7.13.3"/>
    </reaction>
</comment>
<keyword evidence="3" id="KW-0597">Phosphoprotein</keyword>
<organism evidence="12 13">
    <name type="scientific">Streptomyces antimicrobicus</name>
    <dbReference type="NCBI Taxonomy" id="2883108"/>
    <lineage>
        <taxon>Bacteria</taxon>
        <taxon>Bacillati</taxon>
        <taxon>Actinomycetota</taxon>
        <taxon>Actinomycetes</taxon>
        <taxon>Kitasatosporales</taxon>
        <taxon>Streptomycetaceae</taxon>
        <taxon>Streptomyces</taxon>
    </lineage>
</organism>
<dbReference type="PROSITE" id="PS50906">
    <property type="entry name" value="NIT"/>
    <property type="match status" value="1"/>
</dbReference>
<dbReference type="InterPro" id="IPR003594">
    <property type="entry name" value="HATPase_dom"/>
</dbReference>
<evidence type="ECO:0000259" key="10">
    <source>
        <dbReference type="PROSITE" id="PS50109"/>
    </source>
</evidence>
<evidence type="ECO:0000313" key="13">
    <source>
        <dbReference type="Proteomes" id="UP001199054"/>
    </source>
</evidence>
<dbReference type="PANTHER" id="PTHR45436">
    <property type="entry name" value="SENSOR HISTIDINE KINASE YKOH"/>
    <property type="match status" value="1"/>
</dbReference>
<feature type="region of interest" description="Disordered" evidence="8">
    <location>
        <begin position="650"/>
        <end position="687"/>
    </location>
</feature>
<dbReference type="InterPro" id="IPR036890">
    <property type="entry name" value="HATPase_C_sf"/>
</dbReference>